<evidence type="ECO:0000313" key="3">
    <source>
        <dbReference type="Proteomes" id="UP000324308"/>
    </source>
</evidence>
<evidence type="ECO:0000313" key="2">
    <source>
        <dbReference type="EMBL" id="QER90532.1"/>
    </source>
</evidence>
<keyword evidence="3" id="KW-1185">Reference proteome</keyword>
<gene>
    <name evidence="2" type="ORF">F3L20_33545</name>
</gene>
<dbReference type="RefSeq" id="WP_150157806.1">
    <property type="nucleotide sequence ID" value="NZ_CP043960.1"/>
</dbReference>
<accession>A0ABX6A0R7</accession>
<dbReference type="Pfam" id="PF12770">
    <property type="entry name" value="CHAT"/>
    <property type="match status" value="1"/>
</dbReference>
<keyword evidence="2" id="KW-0614">Plasmid</keyword>
<feature type="domain" description="CHAT" evidence="1">
    <location>
        <begin position="151"/>
        <end position="430"/>
    </location>
</feature>
<name>A0ABX6A0R7_STRTE</name>
<sequence>MAGGPEPDGASATDQRIALAHEWEELVARVRGLAPRFSTFLAPPRWQDLAATVGDGTGVLINVARECHALLVTSGGVTAVPLPDLSSGEVHDRTARHLARLHMTNAAAQLMHHTRQRAQVRKVYATYQAHHAAKVHMAEAQAELDRTLLPDLAWLWDTVAEPVLRALDETNPASGGRHRIWWCPTGWLSFLPLHAAGHHDGSGRSVLDRTVSSYVPTLRALARATRSPEPDPCDRDRLLVVAVQEAADMPPLPQVAEEVRLLREEFGAERLTVLEGPDATRDAVLSRLATHRWAHFSCHGRQDPFDPSRGGLLLSDGTLGIGELSRGSYRGDFAFLSACMTASGGLDLSDEAITIGAALHYSGFRRVVAALWSIDAETATVLARDVFRSLMKDGLFRPEGSAVAVTGAAIRLRHQSPEHPSRWATFTHIGP</sequence>
<dbReference type="InterPro" id="IPR024983">
    <property type="entry name" value="CHAT_dom"/>
</dbReference>
<reference evidence="2 3" key="1">
    <citation type="submission" date="2019-09" db="EMBL/GenBank/DDBJ databases">
        <title>Draft genome sequence of the Ebosin-producing strain Streptomyces sp. 139.</title>
        <authorList>
            <person name="Ai L."/>
            <person name="Geng M."/>
            <person name="Ma M."/>
            <person name="Bai L."/>
        </authorList>
    </citation>
    <scope>NUCLEOTIDE SEQUENCE [LARGE SCALE GENOMIC DNA]</scope>
    <source>
        <strain evidence="2 3">139</strain>
        <plasmid evidence="2 3">unnamed1</plasmid>
    </source>
</reference>
<protein>
    <submittedName>
        <fullName evidence="2">CHAT domain-containing protein</fullName>
    </submittedName>
</protein>
<dbReference type="Proteomes" id="UP000324308">
    <property type="component" value="Plasmid unnamed1"/>
</dbReference>
<geneLocation type="plasmid" evidence="2 3">
    <name>unnamed1</name>
</geneLocation>
<evidence type="ECO:0000259" key="1">
    <source>
        <dbReference type="Pfam" id="PF12770"/>
    </source>
</evidence>
<organism evidence="2 3">
    <name type="scientific">Streptomyces tendae</name>
    <dbReference type="NCBI Taxonomy" id="1932"/>
    <lineage>
        <taxon>Bacteria</taxon>
        <taxon>Bacillati</taxon>
        <taxon>Actinomycetota</taxon>
        <taxon>Actinomycetes</taxon>
        <taxon>Kitasatosporales</taxon>
        <taxon>Streptomycetaceae</taxon>
        <taxon>Streptomyces</taxon>
    </lineage>
</organism>
<dbReference type="EMBL" id="CP043960">
    <property type="protein sequence ID" value="QER90532.1"/>
    <property type="molecule type" value="Genomic_DNA"/>
</dbReference>
<proteinExistence type="predicted"/>